<protein>
    <submittedName>
        <fullName evidence="1">Uncharacterized protein</fullName>
    </submittedName>
</protein>
<reference evidence="1" key="1">
    <citation type="journal article" date="2021" name="Proc. Natl. Acad. Sci. U.S.A.">
        <title>A Catalog of Tens of Thousands of Viruses from Human Metagenomes Reveals Hidden Associations with Chronic Diseases.</title>
        <authorList>
            <person name="Tisza M.J."/>
            <person name="Buck C.B."/>
        </authorList>
    </citation>
    <scope>NUCLEOTIDE SEQUENCE</scope>
    <source>
        <strain evidence="1">CtGa111</strain>
    </source>
</reference>
<proteinExistence type="predicted"/>
<accession>A0A8S5VDP8</accession>
<dbReference type="EMBL" id="BK016245">
    <property type="protein sequence ID" value="DAG04806.1"/>
    <property type="molecule type" value="Genomic_DNA"/>
</dbReference>
<organism evidence="1">
    <name type="scientific">Siphoviridae sp. ctGa111</name>
    <dbReference type="NCBI Taxonomy" id="2825413"/>
    <lineage>
        <taxon>Viruses</taxon>
        <taxon>Duplodnaviria</taxon>
        <taxon>Heunggongvirae</taxon>
        <taxon>Uroviricota</taxon>
        <taxon>Caudoviricetes</taxon>
    </lineage>
</organism>
<name>A0A8S5VDP8_9CAUD</name>
<evidence type="ECO:0000313" key="1">
    <source>
        <dbReference type="EMBL" id="DAG04806.1"/>
    </source>
</evidence>
<sequence>MRGGLALRSWPLLFFVLKGMLKMEKRGDQRYG</sequence>